<dbReference type="CDD" id="cd17316">
    <property type="entry name" value="MFS_SV2_like"/>
    <property type="match status" value="1"/>
</dbReference>
<dbReference type="STRING" id="446470.Snas_3282"/>
<feature type="transmembrane region" description="Helical" evidence="5">
    <location>
        <begin position="144"/>
        <end position="166"/>
    </location>
</feature>
<feature type="transmembrane region" description="Helical" evidence="5">
    <location>
        <begin position="361"/>
        <end position="380"/>
    </location>
</feature>
<organism evidence="7 8">
    <name type="scientific">Stackebrandtia nassauensis (strain DSM 44728 / CIP 108903 / NRRL B-16338 / NBRC 102104 / LLR-40K-21)</name>
    <dbReference type="NCBI Taxonomy" id="446470"/>
    <lineage>
        <taxon>Bacteria</taxon>
        <taxon>Bacillati</taxon>
        <taxon>Actinomycetota</taxon>
        <taxon>Actinomycetes</taxon>
        <taxon>Glycomycetales</taxon>
        <taxon>Glycomycetaceae</taxon>
        <taxon>Stackebrandtia</taxon>
    </lineage>
</organism>
<keyword evidence="8" id="KW-1185">Reference proteome</keyword>
<comment type="subcellular location">
    <subcellularLocation>
        <location evidence="1">Cell membrane</location>
        <topology evidence="1">Multi-pass membrane protein</topology>
    </subcellularLocation>
</comment>
<feature type="transmembrane region" description="Helical" evidence="5">
    <location>
        <begin position="264"/>
        <end position="283"/>
    </location>
</feature>
<keyword evidence="4 5" id="KW-0472">Membrane</keyword>
<dbReference type="OrthoDB" id="3252866at2"/>
<evidence type="ECO:0000259" key="6">
    <source>
        <dbReference type="PROSITE" id="PS50850"/>
    </source>
</evidence>
<dbReference type="PANTHER" id="PTHR23508:SF10">
    <property type="entry name" value="CARBOXYLIC ACID TRANSPORTER PROTEIN HOMOLOG"/>
    <property type="match status" value="1"/>
</dbReference>
<protein>
    <submittedName>
        <fullName evidence="7">Major facilitator superfamily MFS_1</fullName>
    </submittedName>
</protein>
<dbReference type="Pfam" id="PF07690">
    <property type="entry name" value="MFS_1"/>
    <property type="match status" value="1"/>
</dbReference>
<feature type="domain" description="Major facilitator superfamily (MFS) profile" evidence="6">
    <location>
        <begin position="18"/>
        <end position="409"/>
    </location>
</feature>
<dbReference type="GO" id="GO:0005886">
    <property type="term" value="C:plasma membrane"/>
    <property type="evidence" value="ECO:0007669"/>
    <property type="project" value="UniProtKB-SubCell"/>
</dbReference>
<feature type="transmembrane region" description="Helical" evidence="5">
    <location>
        <begin position="295"/>
        <end position="315"/>
    </location>
</feature>
<keyword evidence="3 5" id="KW-1133">Transmembrane helix</keyword>
<sequence>MVDIATDEQRVSPQQWKWTILAGMASYIDAGSIVALGIGLTLFQSEFSLSPGFVGFLAALGPNAIGAGIGAFVGGRLGDKLGRKRIYKWDLLVYALGILLIAFSGNTVMLLIGTFIVGVAVGADVPTSLALVGEIAPAKARGKLISLTQIAWSMGPAVVLILAYLLDPLGLLGVRIVFGHLFVVAVVTWALRQGLAESAVWKAASETTVTSVRRLGSLFRGNNLKALAYTGVFYIFWGLAAGTAGIFTPYIVESLNAGTRAASLALSLAGFAIGLPVIMFVVMRKMDTSQRARKMMMGIGIILQVVAYGMFLVLPFTMVTASLNVLLFGIGASLAGEPFYKTFSQELFPTMLRGTAQGFTFGLARLLLGAWSFFVPVLAATGIKPVAGLLALFLAIAGAVGYFLMPNTVGRPLTEIEAERTGTA</sequence>
<feature type="transmembrane region" description="Helical" evidence="5">
    <location>
        <begin position="49"/>
        <end position="74"/>
    </location>
</feature>
<feature type="transmembrane region" description="Helical" evidence="5">
    <location>
        <begin position="172"/>
        <end position="191"/>
    </location>
</feature>
<dbReference type="InterPro" id="IPR011701">
    <property type="entry name" value="MFS"/>
</dbReference>
<dbReference type="PANTHER" id="PTHR23508">
    <property type="entry name" value="CARBOXYLIC ACID TRANSPORTER PROTEIN HOMOLOG"/>
    <property type="match status" value="1"/>
</dbReference>
<dbReference type="KEGG" id="sna:Snas_3282"/>
<evidence type="ECO:0000313" key="8">
    <source>
        <dbReference type="Proteomes" id="UP000000844"/>
    </source>
</evidence>
<evidence type="ECO:0000313" key="7">
    <source>
        <dbReference type="EMBL" id="ADD42951.1"/>
    </source>
</evidence>
<dbReference type="AlphaFoldDB" id="D3PUD8"/>
<evidence type="ECO:0000256" key="1">
    <source>
        <dbReference type="ARBA" id="ARBA00004651"/>
    </source>
</evidence>
<reference evidence="7 8" key="1">
    <citation type="journal article" date="2009" name="Stand. Genomic Sci.">
        <title>Complete genome sequence of Stackebrandtia nassauensis type strain (LLR-40K-21).</title>
        <authorList>
            <person name="Munk C."/>
            <person name="Lapidus A."/>
            <person name="Copeland A."/>
            <person name="Jando M."/>
            <person name="Mayilraj S."/>
            <person name="Glavina Del Rio T."/>
            <person name="Nolan M."/>
            <person name="Chen F."/>
            <person name="Lucas S."/>
            <person name="Tice H."/>
            <person name="Cheng J.F."/>
            <person name="Han C."/>
            <person name="Detter J.C."/>
            <person name="Bruce D."/>
            <person name="Goodwin L."/>
            <person name="Chain P."/>
            <person name="Pitluck S."/>
            <person name="Goker M."/>
            <person name="Ovchinikova G."/>
            <person name="Pati A."/>
            <person name="Ivanova N."/>
            <person name="Mavromatis K."/>
            <person name="Chen A."/>
            <person name="Palaniappan K."/>
            <person name="Land M."/>
            <person name="Hauser L."/>
            <person name="Chang Y.J."/>
            <person name="Jeffries C.D."/>
            <person name="Bristow J."/>
            <person name="Eisen J.A."/>
            <person name="Markowitz V."/>
            <person name="Hugenholtz P."/>
            <person name="Kyrpides N.C."/>
            <person name="Klenk H.P."/>
        </authorList>
    </citation>
    <scope>NUCLEOTIDE SEQUENCE [LARGE SCALE GENOMIC DNA]</scope>
    <source>
        <strain evidence="8">DSM 44728 / CIP 108903 / NRRL B-16338 / NBRC 102104 / LLR-40K-21</strain>
    </source>
</reference>
<feature type="transmembrane region" description="Helical" evidence="5">
    <location>
        <begin position="386"/>
        <end position="405"/>
    </location>
</feature>
<gene>
    <name evidence="7" type="ordered locus">Snas_3282</name>
</gene>
<dbReference type="HOGENOM" id="CLU_001265_46_6_11"/>
<dbReference type="GO" id="GO:0046943">
    <property type="term" value="F:carboxylic acid transmembrane transporter activity"/>
    <property type="evidence" value="ECO:0007669"/>
    <property type="project" value="TreeGrafter"/>
</dbReference>
<feature type="transmembrane region" description="Helical" evidence="5">
    <location>
        <begin position="86"/>
        <end position="103"/>
    </location>
</feature>
<feature type="transmembrane region" description="Helical" evidence="5">
    <location>
        <begin position="109"/>
        <end position="132"/>
    </location>
</feature>
<dbReference type="eggNOG" id="COG2814">
    <property type="taxonomic scope" value="Bacteria"/>
</dbReference>
<accession>D3PUD8</accession>
<evidence type="ECO:0000256" key="5">
    <source>
        <dbReference type="SAM" id="Phobius"/>
    </source>
</evidence>
<name>D3PUD8_STANL</name>
<dbReference type="PROSITE" id="PS00217">
    <property type="entry name" value="SUGAR_TRANSPORT_2"/>
    <property type="match status" value="1"/>
</dbReference>
<dbReference type="PROSITE" id="PS50850">
    <property type="entry name" value="MFS"/>
    <property type="match status" value="1"/>
</dbReference>
<dbReference type="Gene3D" id="1.20.1250.20">
    <property type="entry name" value="MFS general substrate transporter like domains"/>
    <property type="match status" value="2"/>
</dbReference>
<feature type="transmembrane region" description="Helical" evidence="5">
    <location>
        <begin position="20"/>
        <end position="43"/>
    </location>
</feature>
<dbReference type="InterPro" id="IPR005829">
    <property type="entry name" value="Sugar_transporter_CS"/>
</dbReference>
<evidence type="ECO:0000256" key="4">
    <source>
        <dbReference type="ARBA" id="ARBA00023136"/>
    </source>
</evidence>
<dbReference type="RefSeq" id="WP_013018522.1">
    <property type="nucleotide sequence ID" value="NC_013947.1"/>
</dbReference>
<proteinExistence type="predicted"/>
<dbReference type="Proteomes" id="UP000000844">
    <property type="component" value="Chromosome"/>
</dbReference>
<keyword evidence="2 5" id="KW-0812">Transmembrane</keyword>
<dbReference type="EMBL" id="CP001778">
    <property type="protein sequence ID" value="ADD42951.1"/>
    <property type="molecule type" value="Genomic_DNA"/>
</dbReference>
<dbReference type="SUPFAM" id="SSF103473">
    <property type="entry name" value="MFS general substrate transporter"/>
    <property type="match status" value="1"/>
</dbReference>
<evidence type="ECO:0000256" key="2">
    <source>
        <dbReference type="ARBA" id="ARBA00022692"/>
    </source>
</evidence>
<feature type="transmembrane region" description="Helical" evidence="5">
    <location>
        <begin position="321"/>
        <end position="340"/>
    </location>
</feature>
<dbReference type="InterPro" id="IPR036259">
    <property type="entry name" value="MFS_trans_sf"/>
</dbReference>
<evidence type="ECO:0000256" key="3">
    <source>
        <dbReference type="ARBA" id="ARBA00022989"/>
    </source>
</evidence>
<feature type="transmembrane region" description="Helical" evidence="5">
    <location>
        <begin position="226"/>
        <end position="252"/>
    </location>
</feature>
<dbReference type="InterPro" id="IPR020846">
    <property type="entry name" value="MFS_dom"/>
</dbReference>